<comment type="caution">
    <text evidence="1">The sequence shown here is derived from an EMBL/GenBank/DDBJ whole genome shotgun (WGS) entry which is preliminary data.</text>
</comment>
<reference evidence="1" key="2">
    <citation type="submission" date="2022-01" db="EMBL/GenBank/DDBJ databases">
        <authorList>
            <person name="Yamashiro T."/>
            <person name="Shiraishi A."/>
            <person name="Satake H."/>
            <person name="Nakayama K."/>
        </authorList>
    </citation>
    <scope>NUCLEOTIDE SEQUENCE</scope>
</reference>
<sequence>MQTIASSEQIMERVVNKTLDDGLRVLVFLMKRAYLVLHNRTLVKRRNELLGALVLGHLCESSTVPMDPCAIPTNDYDDVVNSRRSNKVYLLLLCTTKKATESTTKERADSGNRSCTIRELTTSVDAVQTSSGLAPHQMTSVPNSTDIETLSSFYSPGRSRSALVKTPNLLVSFPTNKQSIPIGYNV</sequence>
<keyword evidence="2" id="KW-1185">Reference proteome</keyword>
<proteinExistence type="predicted"/>
<gene>
    <name evidence="1" type="ORF">Tco_0707355</name>
</gene>
<organism evidence="1 2">
    <name type="scientific">Tanacetum coccineum</name>
    <dbReference type="NCBI Taxonomy" id="301880"/>
    <lineage>
        <taxon>Eukaryota</taxon>
        <taxon>Viridiplantae</taxon>
        <taxon>Streptophyta</taxon>
        <taxon>Embryophyta</taxon>
        <taxon>Tracheophyta</taxon>
        <taxon>Spermatophyta</taxon>
        <taxon>Magnoliopsida</taxon>
        <taxon>eudicotyledons</taxon>
        <taxon>Gunneridae</taxon>
        <taxon>Pentapetalae</taxon>
        <taxon>asterids</taxon>
        <taxon>campanulids</taxon>
        <taxon>Asterales</taxon>
        <taxon>Asteraceae</taxon>
        <taxon>Asteroideae</taxon>
        <taxon>Anthemideae</taxon>
        <taxon>Anthemidinae</taxon>
        <taxon>Tanacetum</taxon>
    </lineage>
</organism>
<dbReference type="EMBL" id="BQNB010010237">
    <property type="protein sequence ID" value="GJS74514.1"/>
    <property type="molecule type" value="Genomic_DNA"/>
</dbReference>
<evidence type="ECO:0000313" key="2">
    <source>
        <dbReference type="Proteomes" id="UP001151760"/>
    </source>
</evidence>
<evidence type="ECO:0000313" key="1">
    <source>
        <dbReference type="EMBL" id="GJS74514.1"/>
    </source>
</evidence>
<accession>A0ABQ4YA10</accession>
<protein>
    <submittedName>
        <fullName evidence="1">Uncharacterized protein</fullName>
    </submittedName>
</protein>
<reference evidence="1" key="1">
    <citation type="journal article" date="2022" name="Int. J. Mol. Sci.">
        <title>Draft Genome of Tanacetum Coccineum: Genomic Comparison of Closely Related Tanacetum-Family Plants.</title>
        <authorList>
            <person name="Yamashiro T."/>
            <person name="Shiraishi A."/>
            <person name="Nakayama K."/>
            <person name="Satake H."/>
        </authorList>
    </citation>
    <scope>NUCLEOTIDE SEQUENCE</scope>
</reference>
<name>A0ABQ4YA10_9ASTR</name>
<dbReference type="Proteomes" id="UP001151760">
    <property type="component" value="Unassembled WGS sequence"/>
</dbReference>